<gene>
    <name evidence="1" type="primary">cobB</name>
    <name evidence="3" type="ORF">ACY05_02460</name>
</gene>
<dbReference type="Proteomes" id="UP000243416">
    <property type="component" value="Unassembled WGS sequence"/>
</dbReference>
<dbReference type="AlphaFoldDB" id="A0A656Z9G4"/>
<evidence type="ECO:0000313" key="3">
    <source>
        <dbReference type="EMBL" id="KYC29594.1"/>
    </source>
</evidence>
<feature type="active site" description="Proton acceptor" evidence="1">
    <location>
        <position position="107"/>
    </location>
</feature>
<feature type="binding site" evidence="1">
    <location>
        <position position="219"/>
    </location>
    <ligand>
        <name>NAD(+)</name>
        <dbReference type="ChEBI" id="CHEBI:57540"/>
    </ligand>
</feature>
<evidence type="ECO:0000313" key="4">
    <source>
        <dbReference type="Proteomes" id="UP000243416"/>
    </source>
</evidence>
<name>A0A656Z9G4_9PROT</name>
<comment type="subcellular location">
    <subcellularLocation>
        <location evidence="1">Cytoplasm</location>
    </subcellularLocation>
</comment>
<dbReference type="HAMAP" id="MF_01121">
    <property type="entry name" value="Sirtuin_ClassIII"/>
    <property type="match status" value="1"/>
</dbReference>
<feature type="binding site" evidence="1">
    <location>
        <begin position="12"/>
        <end position="31"/>
    </location>
    <ligand>
        <name>NAD(+)</name>
        <dbReference type="ChEBI" id="CHEBI:57540"/>
    </ligand>
</feature>
<dbReference type="SUPFAM" id="SSF52467">
    <property type="entry name" value="DHS-like NAD/FAD-binding domain"/>
    <property type="match status" value="1"/>
</dbReference>
<feature type="binding site" evidence="1">
    <location>
        <position position="56"/>
    </location>
    <ligand>
        <name>substrate</name>
    </ligand>
</feature>
<dbReference type="InterPro" id="IPR026591">
    <property type="entry name" value="Sirtuin_cat_small_dom_sf"/>
</dbReference>
<dbReference type="Pfam" id="PF02146">
    <property type="entry name" value="SIR2"/>
    <property type="match status" value="1"/>
</dbReference>
<dbReference type="InterPro" id="IPR050134">
    <property type="entry name" value="NAD-dep_sirtuin_deacylases"/>
</dbReference>
<dbReference type="GO" id="GO:0017136">
    <property type="term" value="F:histone deacetylase activity, NAD-dependent"/>
    <property type="evidence" value="ECO:0007669"/>
    <property type="project" value="TreeGrafter"/>
</dbReference>
<dbReference type="EMBL" id="LFZK01000001">
    <property type="protein sequence ID" value="KYC29594.1"/>
    <property type="molecule type" value="Genomic_DNA"/>
</dbReference>
<accession>A0A656Z9G4</accession>
<sequence length="232" mass="26009">MSNQEHIVIFTGAGVSAESGIATFRDANGLWEKHRPEEVAHIAAWRRDPELVLRFYNQRWAQLQTVQPNAAHHAIAELEENFNVTVITQNVDDLHERAGSTKVIHLHGELLKACETHDKSRTYPYAQPLKLGDLGPTGRQLRPFIVWFGEDVPLMPLAQEIVSTASTFIVVGTSLNVYPAAALVHDALIARRKFLVNKEPALDNLAIRDEDWQQFIGPATEGIRRVRDVLLG</sequence>
<dbReference type="Gene3D" id="3.40.50.1220">
    <property type="entry name" value="TPP-binding domain"/>
    <property type="match status" value="1"/>
</dbReference>
<dbReference type="EC" id="2.3.1.286" evidence="1"/>
<reference evidence="3 4" key="1">
    <citation type="journal article" date="2016" name="ISME J.">
        <title>Integrated multi-omics analyses reveal the biochemical mechanisms and phylogenetic relevance of anaerobic androgen biodegradation in the environment.</title>
        <authorList>
            <person name="Yang F.C."/>
            <person name="Chen Y.L."/>
            <person name="Tang S.L."/>
            <person name="Yu C.P."/>
            <person name="Wang P.H."/>
            <person name="Ismail W."/>
            <person name="Wang C.H."/>
            <person name="Ding J.Y."/>
            <person name="Yang C.Y."/>
            <person name="Yang C.Y."/>
            <person name="Chiang Y.R."/>
        </authorList>
    </citation>
    <scope>NUCLEOTIDE SEQUENCE [LARGE SCALE GENOMIC DNA]</scope>
    <source>
        <strain evidence="3 4">DSM 13999</strain>
    </source>
</reference>
<comment type="caution">
    <text evidence="3">The sequence shown here is derived from an EMBL/GenBank/DDBJ whole genome shotgun (WGS) entry which is preliminary data.</text>
</comment>
<dbReference type="OrthoDB" id="9800582at2"/>
<dbReference type="GO" id="GO:0036055">
    <property type="term" value="F:protein-succinyllysine desuccinylase activity"/>
    <property type="evidence" value="ECO:0007669"/>
    <property type="project" value="UniProtKB-UniRule"/>
</dbReference>
<dbReference type="GO" id="GO:0005737">
    <property type="term" value="C:cytoplasm"/>
    <property type="evidence" value="ECO:0007669"/>
    <property type="project" value="UniProtKB-SubCell"/>
</dbReference>
<dbReference type="PANTHER" id="PTHR11085:SF4">
    <property type="entry name" value="NAD-DEPENDENT PROTEIN DEACYLASE"/>
    <property type="match status" value="1"/>
</dbReference>
<feature type="binding site" evidence="1">
    <location>
        <begin position="172"/>
        <end position="174"/>
    </location>
    <ligand>
        <name>NAD(+)</name>
        <dbReference type="ChEBI" id="CHEBI:57540"/>
    </ligand>
</feature>
<dbReference type="InterPro" id="IPR003000">
    <property type="entry name" value="Sirtuin"/>
</dbReference>
<dbReference type="InterPro" id="IPR027546">
    <property type="entry name" value="Sirtuin_class_III"/>
</dbReference>
<comment type="catalytic activity">
    <reaction evidence="1">
        <text>N(6)-succinyl-L-lysyl-[protein] + NAD(+) + H2O = 2''-O-succinyl-ADP-D-ribose + nicotinamide + L-lysyl-[protein]</text>
        <dbReference type="Rhea" id="RHEA:47668"/>
        <dbReference type="Rhea" id="RHEA-COMP:9752"/>
        <dbReference type="Rhea" id="RHEA-COMP:11877"/>
        <dbReference type="ChEBI" id="CHEBI:15377"/>
        <dbReference type="ChEBI" id="CHEBI:17154"/>
        <dbReference type="ChEBI" id="CHEBI:29969"/>
        <dbReference type="ChEBI" id="CHEBI:57540"/>
        <dbReference type="ChEBI" id="CHEBI:87830"/>
        <dbReference type="ChEBI" id="CHEBI:87832"/>
    </reaction>
</comment>
<organism evidence="3 4">
    <name type="scientific">Sterolibacterium denitrificans</name>
    <dbReference type="NCBI Taxonomy" id="157592"/>
    <lineage>
        <taxon>Bacteria</taxon>
        <taxon>Pseudomonadati</taxon>
        <taxon>Pseudomonadota</taxon>
        <taxon>Betaproteobacteria</taxon>
        <taxon>Nitrosomonadales</taxon>
        <taxon>Sterolibacteriaceae</taxon>
        <taxon>Sterolibacterium</taxon>
    </lineage>
</organism>
<dbReference type="RefSeq" id="WP_067170747.1">
    <property type="nucleotide sequence ID" value="NZ_LFZK01000001.1"/>
</dbReference>
<comment type="domain">
    <text evidence="1">2 residues (Tyr-56 and Arg-59) present in a large hydrophobic pocket are probably involved in substrate specificity. They are important for desuccinylation activity, but dispensable for deacetylation activity.</text>
</comment>
<dbReference type="PANTHER" id="PTHR11085">
    <property type="entry name" value="NAD-DEPENDENT PROTEIN DEACYLASE SIRTUIN-5, MITOCHONDRIAL-RELATED"/>
    <property type="match status" value="1"/>
</dbReference>
<feature type="binding site" evidence="1">
    <location>
        <begin position="89"/>
        <end position="92"/>
    </location>
    <ligand>
        <name>NAD(+)</name>
        <dbReference type="ChEBI" id="CHEBI:57540"/>
    </ligand>
</feature>
<comment type="function">
    <text evidence="1">NAD-dependent lysine deacetylase and desuccinylase that specifically removes acetyl and succinyl groups on target proteins. Modulates the activities of several proteins which are inactive in their acylated form.</text>
</comment>
<evidence type="ECO:0000256" key="1">
    <source>
        <dbReference type="HAMAP-Rule" id="MF_01121"/>
    </source>
</evidence>
<dbReference type="InterPro" id="IPR029035">
    <property type="entry name" value="DHS-like_NAD/FAD-binding_dom"/>
</dbReference>
<dbReference type="GO" id="GO:0070403">
    <property type="term" value="F:NAD+ binding"/>
    <property type="evidence" value="ECO:0007669"/>
    <property type="project" value="UniProtKB-UniRule"/>
</dbReference>
<feature type="binding site" evidence="1">
    <location>
        <position position="59"/>
    </location>
    <ligand>
        <name>substrate</name>
    </ligand>
</feature>
<comment type="similarity">
    <text evidence="1">Belongs to the sirtuin family. Class III subfamily.</text>
</comment>
<comment type="caution">
    <text evidence="1 2">Lacks conserved residue(s) required for the propagation of feature annotation.</text>
</comment>
<dbReference type="InterPro" id="IPR026590">
    <property type="entry name" value="Ssirtuin_cat_dom"/>
</dbReference>
<evidence type="ECO:0000256" key="2">
    <source>
        <dbReference type="PROSITE-ProRule" id="PRU00236"/>
    </source>
</evidence>
<dbReference type="Gene3D" id="3.30.1600.10">
    <property type="entry name" value="SIR2/SIRT2 'Small Domain"/>
    <property type="match status" value="1"/>
</dbReference>
<protein>
    <recommendedName>
        <fullName evidence="1">NAD-dependent protein deacylase</fullName>
        <ecNumber evidence="1">2.3.1.286</ecNumber>
    </recommendedName>
    <alternativeName>
        <fullName evidence="1">Regulatory protein SIR2 homolog</fullName>
    </alternativeName>
</protein>
<keyword evidence="1" id="KW-0520">NAD</keyword>
<keyword evidence="1" id="KW-0963">Cytoplasm</keyword>
<comment type="catalytic activity">
    <reaction evidence="1">
        <text>N(6)-acetyl-L-lysyl-[protein] + NAD(+) + H2O = 2''-O-acetyl-ADP-D-ribose + nicotinamide + L-lysyl-[protein]</text>
        <dbReference type="Rhea" id="RHEA:43636"/>
        <dbReference type="Rhea" id="RHEA-COMP:9752"/>
        <dbReference type="Rhea" id="RHEA-COMP:10731"/>
        <dbReference type="ChEBI" id="CHEBI:15377"/>
        <dbReference type="ChEBI" id="CHEBI:17154"/>
        <dbReference type="ChEBI" id="CHEBI:29969"/>
        <dbReference type="ChEBI" id="CHEBI:57540"/>
        <dbReference type="ChEBI" id="CHEBI:61930"/>
        <dbReference type="ChEBI" id="CHEBI:83767"/>
        <dbReference type="EC" id="2.3.1.286"/>
    </reaction>
</comment>
<dbReference type="PROSITE" id="PS50305">
    <property type="entry name" value="SIRTUIN"/>
    <property type="match status" value="1"/>
</dbReference>
<proteinExistence type="inferred from homology"/>
<dbReference type="GO" id="GO:0036054">
    <property type="term" value="F:protein-malonyllysine demalonylase activity"/>
    <property type="evidence" value="ECO:0007669"/>
    <property type="project" value="InterPro"/>
</dbReference>
<keyword evidence="4" id="KW-1185">Reference proteome</keyword>